<evidence type="ECO:0000313" key="2">
    <source>
        <dbReference type="EMBL" id="GBG34104.1"/>
    </source>
</evidence>
<dbReference type="AlphaFoldDB" id="A0A2R5H197"/>
<keyword evidence="3" id="KW-1185">Reference proteome</keyword>
<name>A0A2R5H197_9STRA</name>
<reference evidence="2 3" key="1">
    <citation type="submission" date="2017-12" db="EMBL/GenBank/DDBJ databases">
        <title>Sequencing, de novo assembly and annotation of complete genome of a new Thraustochytrid species, strain FCC1311.</title>
        <authorList>
            <person name="Sedici K."/>
            <person name="Godart F."/>
            <person name="Aiese Cigliano R."/>
            <person name="Sanseverino W."/>
            <person name="Barakat M."/>
            <person name="Ortet P."/>
            <person name="Marechal E."/>
            <person name="Cagnac O."/>
            <person name="Amato A."/>
        </authorList>
    </citation>
    <scope>NUCLEOTIDE SEQUENCE [LARGE SCALE GENOMIC DNA]</scope>
</reference>
<accession>A0A2R5H197</accession>
<organism evidence="2 3">
    <name type="scientific">Hondaea fermentalgiana</name>
    <dbReference type="NCBI Taxonomy" id="2315210"/>
    <lineage>
        <taxon>Eukaryota</taxon>
        <taxon>Sar</taxon>
        <taxon>Stramenopiles</taxon>
        <taxon>Bigyra</taxon>
        <taxon>Labyrinthulomycetes</taxon>
        <taxon>Thraustochytrida</taxon>
        <taxon>Thraustochytriidae</taxon>
        <taxon>Hondaea</taxon>
    </lineage>
</organism>
<evidence type="ECO:0008006" key="4">
    <source>
        <dbReference type="Google" id="ProtNLM"/>
    </source>
</evidence>
<comment type="caution">
    <text evidence="2">The sequence shown here is derived from an EMBL/GenBank/DDBJ whole genome shotgun (WGS) entry which is preliminary data.</text>
</comment>
<sequence>MIRRRLLSAFVICCCMSMTLSMRPTIPVEHGGDVELGVIVGSRKVVVRRNEDWSQASYEACQEAYRNGLSNIEGCLVDVVAHIRRLETAIDVNEELRHFAEAARERKAVVVTIRGLMSSGTGFLRTLLQKNCANLMYNNSASDIDSDGILGWKHGHIFPSEVERVRQEFYSPWHRVLVIERQKDSWLDSVVSMMRRGALGAPLRELFASGVKKEGSFAISKVSMRAFMQTPVLIKCPSRFSWLGRYYKSEYGAKVCLYDELLQAGAHLLDYRSAMLRNWTDTVNDILGPSLGKVISYEALTHGSRDARAEAAIQLFRWLPPAAKCTREVSQVHLVDSHVKEGEIKYSEFDRRAAQGRFQDSVDAQGSSLDVCK</sequence>
<gene>
    <name evidence="2" type="ORF">FCC1311_103272</name>
</gene>
<proteinExistence type="predicted"/>
<dbReference type="InParanoid" id="A0A2R5H197"/>
<feature type="chain" id="PRO_5015327403" description="Sulfotransferase" evidence="1">
    <location>
        <begin position="22"/>
        <end position="373"/>
    </location>
</feature>
<feature type="signal peptide" evidence="1">
    <location>
        <begin position="1"/>
        <end position="21"/>
    </location>
</feature>
<keyword evidence="1" id="KW-0732">Signal</keyword>
<dbReference type="EMBL" id="BEYU01000180">
    <property type="protein sequence ID" value="GBG34104.1"/>
    <property type="molecule type" value="Genomic_DNA"/>
</dbReference>
<evidence type="ECO:0000313" key="3">
    <source>
        <dbReference type="Proteomes" id="UP000241890"/>
    </source>
</evidence>
<dbReference type="Proteomes" id="UP000241890">
    <property type="component" value="Unassembled WGS sequence"/>
</dbReference>
<protein>
    <recommendedName>
        <fullName evidence="4">Sulfotransferase</fullName>
    </recommendedName>
</protein>
<evidence type="ECO:0000256" key="1">
    <source>
        <dbReference type="SAM" id="SignalP"/>
    </source>
</evidence>